<dbReference type="RefSeq" id="WP_125696247.1">
    <property type="nucleotide sequence ID" value="NZ_JBHTOG010000039.1"/>
</dbReference>
<feature type="compositionally biased region" description="Low complexity" evidence="8">
    <location>
        <begin position="238"/>
        <end position="249"/>
    </location>
</feature>
<keyword evidence="6" id="KW-0131">Cell cycle</keyword>
<gene>
    <name evidence="9" type="ORF">ACFQ47_07595</name>
</gene>
<evidence type="ECO:0000256" key="5">
    <source>
        <dbReference type="ARBA" id="ARBA00023054"/>
    </source>
</evidence>
<keyword evidence="4" id="KW-0132">Cell division</keyword>
<protein>
    <submittedName>
        <fullName evidence="9">DivIVA domain-containing protein</fullName>
    </submittedName>
</protein>
<dbReference type="Pfam" id="PF05103">
    <property type="entry name" value="DivIVA"/>
    <property type="match status" value="1"/>
</dbReference>
<organism evidence="9 10">
    <name type="scientific">Lacticaseibacillus yichunensis</name>
    <dbReference type="NCBI Taxonomy" id="2486015"/>
    <lineage>
        <taxon>Bacteria</taxon>
        <taxon>Bacillati</taxon>
        <taxon>Bacillota</taxon>
        <taxon>Bacilli</taxon>
        <taxon>Lactobacillales</taxon>
        <taxon>Lactobacillaceae</taxon>
        <taxon>Lacticaseibacillus</taxon>
    </lineage>
</organism>
<keyword evidence="3" id="KW-0963">Cytoplasm</keyword>
<evidence type="ECO:0000256" key="3">
    <source>
        <dbReference type="ARBA" id="ARBA00022490"/>
    </source>
</evidence>
<proteinExistence type="inferred from homology"/>
<dbReference type="EMBL" id="JBHTOG010000039">
    <property type="protein sequence ID" value="MFD1432543.1"/>
    <property type="molecule type" value="Genomic_DNA"/>
</dbReference>
<evidence type="ECO:0000256" key="2">
    <source>
        <dbReference type="ARBA" id="ARBA00009008"/>
    </source>
</evidence>
<accession>A0ABW4CRI2</accession>
<dbReference type="PANTHER" id="PTHR35794:SF2">
    <property type="entry name" value="CELL DIVISION PROTEIN DIVIVA"/>
    <property type="match status" value="1"/>
</dbReference>
<keyword evidence="5 7" id="KW-0175">Coiled coil</keyword>
<dbReference type="InterPro" id="IPR019933">
    <property type="entry name" value="DivIVA_domain"/>
</dbReference>
<evidence type="ECO:0000256" key="1">
    <source>
        <dbReference type="ARBA" id="ARBA00004496"/>
    </source>
</evidence>
<reference evidence="10" key="1">
    <citation type="journal article" date="2019" name="Int. J. Syst. Evol. Microbiol.">
        <title>The Global Catalogue of Microorganisms (GCM) 10K type strain sequencing project: providing services to taxonomists for standard genome sequencing and annotation.</title>
        <authorList>
            <consortium name="The Broad Institute Genomics Platform"/>
            <consortium name="The Broad Institute Genome Sequencing Center for Infectious Disease"/>
            <person name="Wu L."/>
            <person name="Ma J."/>
        </authorList>
    </citation>
    <scope>NUCLEOTIDE SEQUENCE [LARGE SCALE GENOMIC DNA]</scope>
    <source>
        <strain evidence="10">CCM 8947</strain>
    </source>
</reference>
<evidence type="ECO:0000256" key="6">
    <source>
        <dbReference type="ARBA" id="ARBA00023306"/>
    </source>
</evidence>
<evidence type="ECO:0000313" key="10">
    <source>
        <dbReference type="Proteomes" id="UP001597192"/>
    </source>
</evidence>
<keyword evidence="10" id="KW-1185">Reference proteome</keyword>
<evidence type="ECO:0000256" key="7">
    <source>
        <dbReference type="SAM" id="Coils"/>
    </source>
</evidence>
<feature type="compositionally biased region" description="Acidic residues" evidence="8">
    <location>
        <begin position="250"/>
        <end position="262"/>
    </location>
</feature>
<feature type="region of interest" description="Disordered" evidence="8">
    <location>
        <begin position="200"/>
        <end position="262"/>
    </location>
</feature>
<sequence>MALTPLDIHNKEFNVRFHGYDQDQVNDFLSQIIKDYTAVIKDKEDLQKQLADSQEKVKYFTDLKDALNQSILVAQEAADKVKKNADEEANLIQQKAEKNAGDLLTEATDKSNKILGDAADKRKVISVQTEDLKRQTRVFRQRLQVMLESQLEVVKSPEWKELLSSSSEAIDDLDPAQPAAAVDNAPVESVNSEAAGEVFDSYNQVIFPEDEPAPAPDDTPVDDQPIEELTPSEAAPVSDDTAADASAEASDSETESTNETNE</sequence>
<comment type="subcellular location">
    <subcellularLocation>
        <location evidence="1">Cytoplasm</location>
    </subcellularLocation>
</comment>
<evidence type="ECO:0000313" key="9">
    <source>
        <dbReference type="EMBL" id="MFD1432543.1"/>
    </source>
</evidence>
<dbReference type="InterPro" id="IPR007793">
    <property type="entry name" value="DivIVA_fam"/>
</dbReference>
<name>A0ABW4CRI2_9LACO</name>
<dbReference type="PANTHER" id="PTHR35794">
    <property type="entry name" value="CELL DIVISION PROTEIN DIVIVA"/>
    <property type="match status" value="1"/>
</dbReference>
<dbReference type="Proteomes" id="UP001597192">
    <property type="component" value="Unassembled WGS sequence"/>
</dbReference>
<evidence type="ECO:0000256" key="4">
    <source>
        <dbReference type="ARBA" id="ARBA00022618"/>
    </source>
</evidence>
<feature type="coiled-coil region" evidence="7">
    <location>
        <begin position="36"/>
        <end position="98"/>
    </location>
</feature>
<dbReference type="NCBIfam" id="TIGR03544">
    <property type="entry name" value="DivI1A_domain"/>
    <property type="match status" value="1"/>
</dbReference>
<comment type="caution">
    <text evidence="9">The sequence shown here is derived from an EMBL/GenBank/DDBJ whole genome shotgun (WGS) entry which is preliminary data.</text>
</comment>
<dbReference type="Gene3D" id="6.10.250.660">
    <property type="match status" value="1"/>
</dbReference>
<evidence type="ECO:0000256" key="8">
    <source>
        <dbReference type="SAM" id="MobiDB-lite"/>
    </source>
</evidence>
<comment type="similarity">
    <text evidence="2">Belongs to the DivIVA family.</text>
</comment>